<accession>A0A0M4R189</accession>
<keyword evidence="2" id="KW-1185">Reference proteome</keyword>
<reference evidence="1 2" key="1">
    <citation type="submission" date="2015-08" db="EMBL/GenBank/DDBJ databases">
        <authorList>
            <person name="London S.C."/>
            <person name="Barrett N.A."/>
            <person name="Buerkert T.R."/>
            <person name="Cautela J.A."/>
            <person name="Egan M.S."/>
            <person name="Erb J.E."/>
            <person name="Garrigan K.E."/>
            <person name="Hagan D.J."/>
            <person name="Hartwell M.C."/>
            <person name="Hyduchak K.M."/>
            <person name="Jacob A.E."/>
            <person name="Lamey M.E."/>
            <person name="Lindemann J.M."/>
            <person name="Martynyuk T."/>
            <person name="Mele F.E."/>
            <person name="Menninger J.E."/>
            <person name="Nabua C.T."/>
            <person name="Napoli C.K."/>
            <person name="Santiago L.M."/>
            <person name="Sweetman A.T."/>
            <person name="Weinstein J.L."/>
            <person name="Denigris D.M."/>
            <person name="King-Smith C."/>
            <person name="Lee-Soety J.Y."/>
            <person name="Delesalle V.A."/>
            <person name="Bradley K.W."/>
            <person name="Asai D.J."/>
            <person name="Bowman C.A."/>
            <person name="Russell D.A."/>
            <person name="Pope W.H."/>
            <person name="Jacobs-Sera D."/>
            <person name="Hendrix R.W."/>
            <person name="Hatfull G.F."/>
        </authorList>
    </citation>
    <scope>NUCLEOTIDE SEQUENCE [LARGE SCALE GENOMIC DNA]</scope>
</reference>
<organism evidence="1 2">
    <name type="scientific">Arthrobacter phage Brent</name>
    <dbReference type="NCBI Taxonomy" id="1701798"/>
    <lineage>
        <taxon>Viruses</taxon>
        <taxon>Duplodnaviria</taxon>
        <taxon>Heunggongvirae</taxon>
        <taxon>Uroviricota</taxon>
        <taxon>Caudoviricetes</taxon>
        <taxon>Berryhillviridae</taxon>
        <taxon>Jawnskivirus</taxon>
        <taxon>Jawnskivirus brent</taxon>
        <taxon>Marthavirus brent</taxon>
    </lineage>
</organism>
<name>A0A0M4R189_9CAUD</name>
<dbReference type="OrthoDB" id="10583at10239"/>
<dbReference type="Proteomes" id="UP000226267">
    <property type="component" value="Segment"/>
</dbReference>
<evidence type="ECO:0008006" key="3">
    <source>
        <dbReference type="Google" id="ProtNLM"/>
    </source>
</evidence>
<proteinExistence type="predicted"/>
<dbReference type="EMBL" id="KT365401">
    <property type="protein sequence ID" value="ALF01223.1"/>
    <property type="molecule type" value="Genomic_DNA"/>
</dbReference>
<evidence type="ECO:0000313" key="1">
    <source>
        <dbReference type="EMBL" id="ALF01223.1"/>
    </source>
</evidence>
<sequence length="203" mass="22601">MQGSEGVSRAVVRRMRAAIPAKLAEMRTRYGATTAQLPDFTVIEADELDIMSLEKFPAMFVVPVNTSGRQDNRQTEATGTYDEYSFTYNVQVYVYARGDDYKSTSLRVKRYTLAAREVLLQQKVLLSEGGDSLTVEPRTISENYSAMGRTPEGNKFLAGSYVDVQIVGEERLQSVLEDVEAEVESEVVVVPHYAGLPVWNADV</sequence>
<protein>
    <recommendedName>
        <fullName evidence="3">Tail terminator</fullName>
    </recommendedName>
</protein>
<gene>
    <name evidence="1" type="ORF">SEA_BRENT_12</name>
</gene>
<evidence type="ECO:0000313" key="2">
    <source>
        <dbReference type="Proteomes" id="UP000226267"/>
    </source>
</evidence>